<keyword evidence="3" id="KW-0732">Signal</keyword>
<evidence type="ECO:0000313" key="6">
    <source>
        <dbReference type="Proteomes" id="UP000290287"/>
    </source>
</evidence>
<dbReference type="InterPro" id="IPR029132">
    <property type="entry name" value="CBAH/NAAA_C"/>
</dbReference>
<feature type="domain" description="Choloylglycine hydrolase/NAAA C-terminal" evidence="4">
    <location>
        <begin position="25"/>
        <end position="337"/>
    </location>
</feature>
<dbReference type="CDD" id="cd00542">
    <property type="entry name" value="Ntn_PVA"/>
    <property type="match status" value="1"/>
</dbReference>
<keyword evidence="2 5" id="KW-0378">Hydrolase</keyword>
<dbReference type="PANTHER" id="PTHR35527:SF2">
    <property type="entry name" value="HYDROLASE"/>
    <property type="match status" value="1"/>
</dbReference>
<keyword evidence="6" id="KW-1185">Reference proteome</keyword>
<sequence length="361" mass="39858">MQTSTIRTFFVTIISSLFFAQAMACTGIVIKSNDGATIPARTMEFGFDVQSNIYVVPAGATIEKLYMDDKHQGGTYKAKYGFAGANALGKPIVVDGVNEKGLYFGAFYFANIAEFTPLTKDNQKEAISSEELGNYILSQFASVAEVKKALPDLIIVGTHIQEINSFAPFHYAISDATGESIVVEITKDGLKIFDNTVNVVTNNPTYDWHLTNLNNYVGLTPDNQTSKTVSRQKVSPFGQGTGLFGLPGDHTSPSRFVRATAFVNTYKEAKTSDEAVFNAFHILNHFDIPKGSIRENINGDVHTDYTVWTSVVDTKHPTYYFKTYLTQQVEKVDLLKALKNLKAPKTIVMESGFSIKDRTND</sequence>
<organism evidence="5 6">
    <name type="scientific">Veronia nyctiphanis</name>
    <dbReference type="NCBI Taxonomy" id="1278244"/>
    <lineage>
        <taxon>Bacteria</taxon>
        <taxon>Pseudomonadati</taxon>
        <taxon>Pseudomonadota</taxon>
        <taxon>Gammaproteobacteria</taxon>
        <taxon>Vibrionales</taxon>
        <taxon>Vibrionaceae</taxon>
        <taxon>Veronia</taxon>
    </lineage>
</organism>
<evidence type="ECO:0000259" key="4">
    <source>
        <dbReference type="Pfam" id="PF02275"/>
    </source>
</evidence>
<dbReference type="Pfam" id="PF02275">
    <property type="entry name" value="CBAH"/>
    <property type="match status" value="1"/>
</dbReference>
<dbReference type="EMBL" id="PEIB01000003">
    <property type="protein sequence ID" value="RXJ74198.1"/>
    <property type="molecule type" value="Genomic_DNA"/>
</dbReference>
<comment type="caution">
    <text evidence="5">The sequence shown here is derived from an EMBL/GenBank/DDBJ whole genome shotgun (WGS) entry which is preliminary data.</text>
</comment>
<feature type="chain" id="PRO_5020252639" evidence="3">
    <location>
        <begin position="25"/>
        <end position="361"/>
    </location>
</feature>
<reference evidence="5 6" key="1">
    <citation type="submission" date="2017-10" db="EMBL/GenBank/DDBJ databases">
        <title>Nyctiphanis sp. nov., isolated from the stomach of the euphausiid Nyctiphanes simplex (Hansen, 1911) in the Gulf of California.</title>
        <authorList>
            <person name="Gomez-Gil B."/>
            <person name="Aguilar-Mendez M."/>
            <person name="Lopez-Cortes A."/>
            <person name="Gomez-Gutierrez J."/>
            <person name="Roque A."/>
            <person name="Lang E."/>
            <person name="Gonzalez-Castillo A."/>
        </authorList>
    </citation>
    <scope>NUCLEOTIDE SEQUENCE [LARGE SCALE GENOMIC DNA]</scope>
    <source>
        <strain evidence="5 6">CAIM 600</strain>
    </source>
</reference>
<evidence type="ECO:0000256" key="2">
    <source>
        <dbReference type="ARBA" id="ARBA00022801"/>
    </source>
</evidence>
<gene>
    <name evidence="5" type="ORF">CS022_03745</name>
</gene>
<feature type="signal peptide" evidence="3">
    <location>
        <begin position="1"/>
        <end position="24"/>
    </location>
</feature>
<comment type="similarity">
    <text evidence="1">Belongs to the peptidase C59 family.</text>
</comment>
<dbReference type="PANTHER" id="PTHR35527">
    <property type="entry name" value="CHOLOYLGLYCINE HYDROLASE"/>
    <property type="match status" value="1"/>
</dbReference>
<accession>A0A4V1LT73</accession>
<dbReference type="InterPro" id="IPR029055">
    <property type="entry name" value="Ntn_hydrolases_N"/>
</dbReference>
<dbReference type="InterPro" id="IPR052193">
    <property type="entry name" value="Peptidase_C59"/>
</dbReference>
<dbReference type="AlphaFoldDB" id="A0A4V1LT73"/>
<dbReference type="RefSeq" id="WP_129121159.1">
    <property type="nucleotide sequence ID" value="NZ_PEIB01000003.1"/>
</dbReference>
<dbReference type="GO" id="GO:0016787">
    <property type="term" value="F:hydrolase activity"/>
    <property type="evidence" value="ECO:0007669"/>
    <property type="project" value="UniProtKB-KW"/>
</dbReference>
<dbReference type="SUPFAM" id="SSF56235">
    <property type="entry name" value="N-terminal nucleophile aminohydrolases (Ntn hydrolases)"/>
    <property type="match status" value="1"/>
</dbReference>
<name>A0A4V1LT73_9GAMM</name>
<dbReference type="OrthoDB" id="9794717at2"/>
<evidence type="ECO:0000313" key="5">
    <source>
        <dbReference type="EMBL" id="RXJ74198.1"/>
    </source>
</evidence>
<evidence type="ECO:0000256" key="1">
    <source>
        <dbReference type="ARBA" id="ARBA00006625"/>
    </source>
</evidence>
<evidence type="ECO:0000256" key="3">
    <source>
        <dbReference type="SAM" id="SignalP"/>
    </source>
</evidence>
<dbReference type="Gene3D" id="3.60.60.10">
    <property type="entry name" value="Penicillin V Acylase, Chain A"/>
    <property type="match status" value="1"/>
</dbReference>
<dbReference type="Proteomes" id="UP000290287">
    <property type="component" value="Unassembled WGS sequence"/>
</dbReference>
<proteinExistence type="inferred from homology"/>
<protein>
    <submittedName>
        <fullName evidence="5">Choloylglycine hydrolase</fullName>
    </submittedName>
</protein>